<accession>A0A8J3MMH9</accession>
<keyword evidence="1" id="KW-0812">Transmembrane</keyword>
<evidence type="ECO:0000313" key="2">
    <source>
        <dbReference type="EMBL" id="GHM59959.1"/>
    </source>
</evidence>
<keyword evidence="1" id="KW-1133">Transmembrane helix</keyword>
<sequence length="411" mass="46211">MTNYVEGKEYDIFYTIGEKVYKEKNFIVLTNRLESDLCQSRVVDFCFGERGTRASKTAISLIIVPIALFSAVIFGLATGISQIAIAGATCGTASCCLPPCVAHCGHAHHVLSNEEVYAHPVTAEIVTTLPQLQQHSFVGDTIETELAYDGKKSFMKFLKSLEKSKTLKINNITQHSRLIIKVPKVIIGVGQKLNLDKLYDKYQVYKLFNKYHNTKKQLILKIPFDIQHKGEEKSGSGYIEYIGINHSMEKTTTDDRGRRYQVGKTIEQLKIKRNYVVTAGHMFLISRWTSYTIHERKREKIIYKDEEIETRIDANGDVKVSDKYLKTYQQGKINIANGSGSIFIGDIPFADVVACGRWKNGVIKHNFAATSTYQAPFLSGWKPLSTSNVITTEPSSSIELANVRTTAMLQK</sequence>
<comment type="caution">
    <text evidence="2">The sequence shown here is derived from an EMBL/GenBank/DDBJ whole genome shotgun (WGS) entry which is preliminary data.</text>
</comment>
<name>A0A8J3MMH9_9RICK</name>
<keyword evidence="1" id="KW-0472">Membrane</keyword>
<proteinExistence type="predicted"/>
<gene>
    <name evidence="2" type="ORF">sL5_09520</name>
</gene>
<dbReference type="EMBL" id="BNGU01000051">
    <property type="protein sequence ID" value="GHM59959.1"/>
    <property type="molecule type" value="Genomic_DNA"/>
</dbReference>
<dbReference type="AlphaFoldDB" id="A0A8J3MMH9"/>
<keyword evidence="3" id="KW-1185">Reference proteome</keyword>
<reference evidence="2 3" key="1">
    <citation type="journal article" date="2021" name="Microb. Ecol.">
        <title>Candidatus Mesenet longicola: Novel Endosymbionts of Brontispa longissima that Induce Cytoplasmic Incompatibility.</title>
        <authorList>
            <person name="Takano S."/>
            <person name="Gotoh Y."/>
            <person name="Hayashi T."/>
        </authorList>
    </citation>
    <scope>NUCLEOTIDE SEQUENCE [LARGE SCALE GENOMIC DNA]</scope>
    <source>
        <strain evidence="2">L5</strain>
    </source>
</reference>
<feature type="transmembrane region" description="Helical" evidence="1">
    <location>
        <begin position="58"/>
        <end position="80"/>
    </location>
</feature>
<evidence type="ECO:0000313" key="3">
    <source>
        <dbReference type="Proteomes" id="UP000637906"/>
    </source>
</evidence>
<organism evidence="2 3">
    <name type="scientific">Candidatus Mesenet longicola</name>
    <dbReference type="NCBI Taxonomy" id="1892558"/>
    <lineage>
        <taxon>Bacteria</taxon>
        <taxon>Pseudomonadati</taxon>
        <taxon>Pseudomonadota</taxon>
        <taxon>Alphaproteobacteria</taxon>
        <taxon>Rickettsiales</taxon>
        <taxon>Anaplasmataceae</taxon>
        <taxon>Candidatus Mesenet</taxon>
    </lineage>
</organism>
<evidence type="ECO:0000256" key="1">
    <source>
        <dbReference type="SAM" id="Phobius"/>
    </source>
</evidence>
<dbReference type="Proteomes" id="UP000637906">
    <property type="component" value="Unassembled WGS sequence"/>
</dbReference>
<protein>
    <submittedName>
        <fullName evidence="2">Uncharacterized protein</fullName>
    </submittedName>
</protein>